<name>X1CFQ1_9ZZZZ</name>
<dbReference type="AlphaFoldDB" id="X1CFQ1"/>
<keyword evidence="1" id="KW-1133">Transmembrane helix</keyword>
<dbReference type="EMBL" id="BART01016543">
    <property type="protein sequence ID" value="GAG83056.1"/>
    <property type="molecule type" value="Genomic_DNA"/>
</dbReference>
<keyword evidence="1" id="KW-0472">Membrane</keyword>
<sequence>MTDYNTLQKRRNMIVGGFVVVALCAFLYMVYKFQELPIVMGRLRSFQIMVNFPNARGAQENTPVEYCGRQIGRVIDVSPPFLFRDE</sequence>
<evidence type="ECO:0000256" key="1">
    <source>
        <dbReference type="SAM" id="Phobius"/>
    </source>
</evidence>
<evidence type="ECO:0000313" key="2">
    <source>
        <dbReference type="EMBL" id="GAG83056.1"/>
    </source>
</evidence>
<protein>
    <recommendedName>
        <fullName evidence="3">Mce/MlaD domain-containing protein</fullName>
    </recommendedName>
</protein>
<keyword evidence="1" id="KW-0812">Transmembrane</keyword>
<feature type="non-terminal residue" evidence="2">
    <location>
        <position position="86"/>
    </location>
</feature>
<proteinExistence type="predicted"/>
<gene>
    <name evidence="2" type="ORF">S01H4_31782</name>
</gene>
<organism evidence="2">
    <name type="scientific">marine sediment metagenome</name>
    <dbReference type="NCBI Taxonomy" id="412755"/>
    <lineage>
        <taxon>unclassified sequences</taxon>
        <taxon>metagenomes</taxon>
        <taxon>ecological metagenomes</taxon>
    </lineage>
</organism>
<comment type="caution">
    <text evidence="2">The sequence shown here is derived from an EMBL/GenBank/DDBJ whole genome shotgun (WGS) entry which is preliminary data.</text>
</comment>
<evidence type="ECO:0008006" key="3">
    <source>
        <dbReference type="Google" id="ProtNLM"/>
    </source>
</evidence>
<reference evidence="2" key="1">
    <citation type="journal article" date="2014" name="Front. Microbiol.">
        <title>High frequency of phylogenetically diverse reductive dehalogenase-homologous genes in deep subseafloor sedimentary metagenomes.</title>
        <authorList>
            <person name="Kawai M."/>
            <person name="Futagami T."/>
            <person name="Toyoda A."/>
            <person name="Takaki Y."/>
            <person name="Nishi S."/>
            <person name="Hori S."/>
            <person name="Arai W."/>
            <person name="Tsubouchi T."/>
            <person name="Morono Y."/>
            <person name="Uchiyama I."/>
            <person name="Ito T."/>
            <person name="Fujiyama A."/>
            <person name="Inagaki F."/>
            <person name="Takami H."/>
        </authorList>
    </citation>
    <scope>NUCLEOTIDE SEQUENCE</scope>
    <source>
        <strain evidence="2">Expedition CK06-06</strain>
    </source>
</reference>
<feature type="transmembrane region" description="Helical" evidence="1">
    <location>
        <begin position="12"/>
        <end position="31"/>
    </location>
</feature>
<accession>X1CFQ1</accession>